<evidence type="ECO:0000256" key="6">
    <source>
        <dbReference type="ARBA" id="ARBA00022989"/>
    </source>
</evidence>
<dbReference type="PROSITE" id="PS00873">
    <property type="entry name" value="NA_ALANINE_SYMP"/>
    <property type="match status" value="1"/>
</dbReference>
<proteinExistence type="inferred from homology"/>
<keyword evidence="4 8" id="KW-1003">Cell membrane</keyword>
<dbReference type="AlphaFoldDB" id="A0A9D9GVR0"/>
<keyword evidence="3 8" id="KW-0813">Transport</keyword>
<evidence type="ECO:0000256" key="7">
    <source>
        <dbReference type="ARBA" id="ARBA00023136"/>
    </source>
</evidence>
<keyword evidence="5 8" id="KW-0812">Transmembrane</keyword>
<evidence type="ECO:0000313" key="9">
    <source>
        <dbReference type="EMBL" id="MBO8428960.1"/>
    </source>
</evidence>
<reference evidence="9" key="2">
    <citation type="journal article" date="2021" name="PeerJ">
        <title>Extensive microbial diversity within the chicken gut microbiome revealed by metagenomics and culture.</title>
        <authorList>
            <person name="Gilroy R."/>
            <person name="Ravi A."/>
            <person name="Getino M."/>
            <person name="Pursley I."/>
            <person name="Horton D.L."/>
            <person name="Alikhan N.F."/>
            <person name="Baker D."/>
            <person name="Gharbi K."/>
            <person name="Hall N."/>
            <person name="Watson M."/>
            <person name="Adriaenssens E.M."/>
            <person name="Foster-Nyarko E."/>
            <person name="Jarju S."/>
            <person name="Secka A."/>
            <person name="Antonio M."/>
            <person name="Oren A."/>
            <person name="Chaudhuri R.R."/>
            <person name="La Ragione R."/>
            <person name="Hildebrand F."/>
            <person name="Pallen M.J."/>
        </authorList>
    </citation>
    <scope>NUCLEOTIDE SEQUENCE</scope>
    <source>
        <strain evidence="9">15467</strain>
    </source>
</reference>
<comment type="similarity">
    <text evidence="2 8">Belongs to the alanine or glycine:cation symporter (AGCS) (TC 2.A.25) family.</text>
</comment>
<feature type="transmembrane region" description="Helical" evidence="8">
    <location>
        <begin position="395"/>
        <end position="412"/>
    </location>
</feature>
<evidence type="ECO:0000256" key="2">
    <source>
        <dbReference type="ARBA" id="ARBA00009261"/>
    </source>
</evidence>
<comment type="subcellular location">
    <subcellularLocation>
        <location evidence="1 8">Cell membrane</location>
        <topology evidence="1 8">Multi-pass membrane protein</topology>
    </subcellularLocation>
</comment>
<feature type="transmembrane region" description="Helical" evidence="8">
    <location>
        <begin position="356"/>
        <end position="374"/>
    </location>
</feature>
<dbReference type="Proteomes" id="UP000823635">
    <property type="component" value="Unassembled WGS sequence"/>
</dbReference>
<evidence type="ECO:0000256" key="5">
    <source>
        <dbReference type="ARBA" id="ARBA00022692"/>
    </source>
</evidence>
<dbReference type="GO" id="GO:0005283">
    <property type="term" value="F:amino acid:sodium symporter activity"/>
    <property type="evidence" value="ECO:0007669"/>
    <property type="project" value="InterPro"/>
</dbReference>
<evidence type="ECO:0000256" key="3">
    <source>
        <dbReference type="ARBA" id="ARBA00022448"/>
    </source>
</evidence>
<dbReference type="Gene3D" id="1.20.1740.10">
    <property type="entry name" value="Amino acid/polyamine transporter I"/>
    <property type="match status" value="1"/>
</dbReference>
<keyword evidence="7 8" id="KW-0472">Membrane</keyword>
<protein>
    <submittedName>
        <fullName evidence="9">Alanine:cation symporter family protein</fullName>
    </submittedName>
</protein>
<sequence>MGNFLEKIGDAIVWLSDLICGYPLFVVLIGGGLFFLVYSGFVPFRYYGRAIKSLREKEDSKSGQISSFEALTSAIAATVGMGNIAGVAIALTMGGPGAIFWMWVSSIVGMATKFFEGTITIMYRGKDSSGELQGGPMYTMINGLGPKWKPMAVFFSLFGLIGTLCVMQSNQLTEAIITTFTTPAGIENTLMLRFVIGLAICLIVAAVILGGIKRIAKISSMIVPLMVGMYFVLVFYIICTNLPEVPRVFADIFEGAFSFRAGFGGFIGVAIIGARRAALVNEAGVGTASMMHGASRNDKPVKEGFIAMIAPSIDSGLVCTLTALAILIAGDYTVADGEVKGLEIALNSFEASIPGYGSYLLMLMVFIFAFSTMFSYSYYGVKCAGFLFGAKYAKYYNYFFLLMLIVAAMIPLKTAVSLIDLSYALMAFPTMLMLFILAPKAKKALKEYVRQKS</sequence>
<dbReference type="PRINTS" id="PR00175">
    <property type="entry name" value="NAALASMPORT"/>
</dbReference>
<evidence type="ECO:0000256" key="1">
    <source>
        <dbReference type="ARBA" id="ARBA00004651"/>
    </source>
</evidence>
<evidence type="ECO:0000256" key="4">
    <source>
        <dbReference type="ARBA" id="ARBA00022475"/>
    </source>
</evidence>
<feature type="transmembrane region" description="Helical" evidence="8">
    <location>
        <begin position="24"/>
        <end position="47"/>
    </location>
</feature>
<organism evidence="9 10">
    <name type="scientific">Candidatus Egerieousia excrementavium</name>
    <dbReference type="NCBI Taxonomy" id="2840778"/>
    <lineage>
        <taxon>Bacteria</taxon>
        <taxon>Pseudomonadati</taxon>
        <taxon>Bacteroidota</taxon>
        <taxon>Bacteroidia</taxon>
        <taxon>Bacteroidales</taxon>
        <taxon>Candidatus Egerieousia</taxon>
    </lineage>
</organism>
<evidence type="ECO:0000313" key="10">
    <source>
        <dbReference type="Proteomes" id="UP000823635"/>
    </source>
</evidence>
<dbReference type="GO" id="GO:0005886">
    <property type="term" value="C:plasma membrane"/>
    <property type="evidence" value="ECO:0007669"/>
    <property type="project" value="UniProtKB-SubCell"/>
</dbReference>
<keyword evidence="6 8" id="KW-1133">Transmembrane helix</keyword>
<name>A0A9D9GVR0_9BACT</name>
<dbReference type="PANTHER" id="PTHR30330:SF3">
    <property type="entry name" value="TRANSCRIPTIONAL REGULATOR, LRP FAMILY"/>
    <property type="match status" value="1"/>
</dbReference>
<feature type="transmembrane region" description="Helical" evidence="8">
    <location>
        <begin position="255"/>
        <end position="274"/>
    </location>
</feature>
<evidence type="ECO:0000256" key="8">
    <source>
        <dbReference type="RuleBase" id="RU363064"/>
    </source>
</evidence>
<reference evidence="9" key="1">
    <citation type="submission" date="2020-10" db="EMBL/GenBank/DDBJ databases">
        <authorList>
            <person name="Gilroy R."/>
        </authorList>
    </citation>
    <scope>NUCLEOTIDE SEQUENCE</scope>
    <source>
        <strain evidence="9">15467</strain>
    </source>
</reference>
<feature type="transmembrane region" description="Helical" evidence="8">
    <location>
        <begin position="222"/>
        <end position="243"/>
    </location>
</feature>
<dbReference type="NCBIfam" id="TIGR00835">
    <property type="entry name" value="agcS"/>
    <property type="match status" value="1"/>
</dbReference>
<keyword evidence="8" id="KW-0769">Symport</keyword>
<gene>
    <name evidence="9" type="ORF">IAC68_03385</name>
</gene>
<dbReference type="EMBL" id="JADINB010000075">
    <property type="protein sequence ID" value="MBO8428960.1"/>
    <property type="molecule type" value="Genomic_DNA"/>
</dbReference>
<dbReference type="PANTHER" id="PTHR30330">
    <property type="entry name" value="AGSS FAMILY TRANSPORTER, SODIUM-ALANINE"/>
    <property type="match status" value="1"/>
</dbReference>
<feature type="transmembrane region" description="Helical" evidence="8">
    <location>
        <begin position="418"/>
        <end position="438"/>
    </location>
</feature>
<dbReference type="Pfam" id="PF01235">
    <property type="entry name" value="Na_Ala_symp"/>
    <property type="match status" value="1"/>
</dbReference>
<feature type="transmembrane region" description="Helical" evidence="8">
    <location>
        <begin position="305"/>
        <end position="329"/>
    </location>
</feature>
<feature type="transmembrane region" description="Helical" evidence="8">
    <location>
        <begin position="190"/>
        <end position="210"/>
    </location>
</feature>
<dbReference type="InterPro" id="IPR001463">
    <property type="entry name" value="Na/Ala_symport"/>
</dbReference>
<accession>A0A9D9GVR0</accession>
<comment type="caution">
    <text evidence="9">The sequence shown here is derived from an EMBL/GenBank/DDBJ whole genome shotgun (WGS) entry which is preliminary data.</text>
</comment>